<reference evidence="2 3" key="1">
    <citation type="journal article" date="2023" name="Hortic Res">
        <title>Pangenome of water caltrop reveals structural variations and asymmetric subgenome divergence after allopolyploidization.</title>
        <authorList>
            <person name="Zhang X."/>
            <person name="Chen Y."/>
            <person name="Wang L."/>
            <person name="Yuan Y."/>
            <person name="Fang M."/>
            <person name="Shi L."/>
            <person name="Lu R."/>
            <person name="Comes H.P."/>
            <person name="Ma Y."/>
            <person name="Chen Y."/>
            <person name="Huang G."/>
            <person name="Zhou Y."/>
            <person name="Zheng Z."/>
            <person name="Qiu Y."/>
        </authorList>
    </citation>
    <scope>NUCLEOTIDE SEQUENCE [LARGE SCALE GENOMIC DNA]</scope>
    <source>
        <tissue evidence="2">Roots</tissue>
    </source>
</reference>
<gene>
    <name evidence="2" type="ORF">SAY87_021074</name>
</gene>
<organism evidence="2 3">
    <name type="scientific">Trapa incisa</name>
    <dbReference type="NCBI Taxonomy" id="236973"/>
    <lineage>
        <taxon>Eukaryota</taxon>
        <taxon>Viridiplantae</taxon>
        <taxon>Streptophyta</taxon>
        <taxon>Embryophyta</taxon>
        <taxon>Tracheophyta</taxon>
        <taxon>Spermatophyta</taxon>
        <taxon>Magnoliopsida</taxon>
        <taxon>eudicotyledons</taxon>
        <taxon>Gunneridae</taxon>
        <taxon>Pentapetalae</taxon>
        <taxon>rosids</taxon>
        <taxon>malvids</taxon>
        <taxon>Myrtales</taxon>
        <taxon>Lythraceae</taxon>
        <taxon>Trapa</taxon>
    </lineage>
</organism>
<keyword evidence="3" id="KW-1185">Reference proteome</keyword>
<evidence type="ECO:0000313" key="3">
    <source>
        <dbReference type="Proteomes" id="UP001345219"/>
    </source>
</evidence>
<comment type="caution">
    <text evidence="2">The sequence shown here is derived from an EMBL/GenBank/DDBJ whole genome shotgun (WGS) entry which is preliminary data.</text>
</comment>
<dbReference type="PANTHER" id="PTHR35692">
    <property type="entry name" value="F26F24.11"/>
    <property type="match status" value="1"/>
</dbReference>
<sequence length="88" mass="9855">MIACCFTFPSKKSKKNTRSGAEAGASRLASSEDGGWGRNEGLLTDLSTFSVEEQERRLKKAKEVEELARLNAEMVDRVVRQESMRMVD</sequence>
<name>A0AAN7JRN8_9MYRT</name>
<dbReference type="PANTHER" id="PTHR35692:SF5">
    <property type="entry name" value="REMORIN C-TERMINAL DOMAIN-CONTAINING PROTEIN"/>
    <property type="match status" value="1"/>
</dbReference>
<feature type="region of interest" description="Disordered" evidence="1">
    <location>
        <begin position="10"/>
        <end position="39"/>
    </location>
</feature>
<dbReference type="AlphaFoldDB" id="A0AAN7JRN8"/>
<evidence type="ECO:0000256" key="1">
    <source>
        <dbReference type="SAM" id="MobiDB-lite"/>
    </source>
</evidence>
<accession>A0AAN7JRN8</accession>
<dbReference type="Proteomes" id="UP001345219">
    <property type="component" value="Chromosome 16"/>
</dbReference>
<dbReference type="EMBL" id="JAXIOK010000016">
    <property type="protein sequence ID" value="KAK4752276.1"/>
    <property type="molecule type" value="Genomic_DNA"/>
</dbReference>
<protein>
    <submittedName>
        <fullName evidence="2">Uncharacterized protein</fullName>
    </submittedName>
</protein>
<evidence type="ECO:0000313" key="2">
    <source>
        <dbReference type="EMBL" id="KAK4752276.1"/>
    </source>
</evidence>
<proteinExistence type="predicted"/>